<dbReference type="PIRSF" id="PIRSF015855">
    <property type="entry name" value="TypeIII_Mtase_mKpnI"/>
    <property type="match status" value="1"/>
</dbReference>
<proteinExistence type="inferred from homology"/>
<keyword evidence="3 7" id="KW-0808">Transferase</keyword>
<name>A0A0U9HC63_9FIRM</name>
<dbReference type="PROSITE" id="PS00092">
    <property type="entry name" value="N6_MTASE"/>
    <property type="match status" value="1"/>
</dbReference>
<dbReference type="Gene3D" id="3.40.50.150">
    <property type="entry name" value="Vaccinia Virus protein VP39"/>
    <property type="match status" value="1"/>
</dbReference>
<dbReference type="STRING" id="224999.GCA_001485475_00350"/>
<evidence type="ECO:0000259" key="6">
    <source>
        <dbReference type="Pfam" id="PF01555"/>
    </source>
</evidence>
<evidence type="ECO:0000256" key="4">
    <source>
        <dbReference type="ARBA" id="ARBA00022691"/>
    </source>
</evidence>
<comment type="similarity">
    <text evidence="1">Belongs to the N(4)/N(6)-methyltransferase family.</text>
</comment>
<evidence type="ECO:0000313" key="7">
    <source>
        <dbReference type="EMBL" id="GAQ24368.1"/>
    </source>
</evidence>
<dbReference type="Proteomes" id="UP000062160">
    <property type="component" value="Unassembled WGS sequence"/>
</dbReference>
<gene>
    <name evidence="7" type="ORF">TSYNT_5194</name>
</gene>
<dbReference type="GO" id="GO:0032259">
    <property type="term" value="P:methylation"/>
    <property type="evidence" value="ECO:0007669"/>
    <property type="project" value="UniProtKB-KW"/>
</dbReference>
<keyword evidence="4" id="KW-0949">S-adenosyl-L-methionine</keyword>
<dbReference type="Pfam" id="PF01555">
    <property type="entry name" value="N6_N4_Mtase"/>
    <property type="match status" value="1"/>
</dbReference>
<feature type="domain" description="DNA methylase N-4/N-6" evidence="6">
    <location>
        <begin position="121"/>
        <end position="454"/>
    </location>
</feature>
<dbReference type="InterPro" id="IPR002941">
    <property type="entry name" value="DNA_methylase_N4/N6"/>
</dbReference>
<dbReference type="GO" id="GO:0003677">
    <property type="term" value="F:DNA binding"/>
    <property type="evidence" value="ECO:0007669"/>
    <property type="project" value="InterPro"/>
</dbReference>
<keyword evidence="8" id="KW-1185">Reference proteome</keyword>
<dbReference type="RefSeq" id="WP_059031443.1">
    <property type="nucleotide sequence ID" value="NZ_DF976999.1"/>
</dbReference>
<evidence type="ECO:0000256" key="2">
    <source>
        <dbReference type="ARBA" id="ARBA00022603"/>
    </source>
</evidence>
<evidence type="ECO:0000256" key="1">
    <source>
        <dbReference type="ARBA" id="ARBA00006594"/>
    </source>
</evidence>
<reference evidence="7" key="1">
    <citation type="journal article" date="2016" name="Genome Announc.">
        <title>Draft Genome Sequence of the Syntrophic Lactate-Degrading Bacterium Tepidanaerobacter syntrophicus JLT.</title>
        <authorList>
            <person name="Matsuura N."/>
            <person name="Ohashi A."/>
            <person name="Tourlousse D.M."/>
            <person name="Sekiguchi Y."/>
        </authorList>
    </citation>
    <scope>NUCLEOTIDE SEQUENCE [LARGE SCALE GENOMIC DNA]</scope>
    <source>
        <strain evidence="7">JL</strain>
    </source>
</reference>
<accession>A0A0U9HC63</accession>
<dbReference type="InterPro" id="IPR029063">
    <property type="entry name" value="SAM-dependent_MTases_sf"/>
</dbReference>
<dbReference type="InterPro" id="IPR002052">
    <property type="entry name" value="DNA_methylase_N6_adenine_CS"/>
</dbReference>
<dbReference type="SUPFAM" id="SSF53335">
    <property type="entry name" value="S-adenosyl-L-methionine-dependent methyltransferases"/>
    <property type="match status" value="1"/>
</dbReference>
<sequence>MKKLDITGDEEINFKIEKLGKLFPNVVEKVKDEEGSIRQVIDFEKLREELGDTVVKSDSKRYLLTWPGREEALTIANSPADKMLRPIKEDSLNWEATENIYIEGDNLETLKLLQKSHAGKIKFIYIDPPYNTGKDFIYKDKFILGKEEYAQKAGKTRGEDDTQNADRDGRYHSSWLTMIYPRLKVARALLKNDGVIFISIDDKEECNLRKICNEIFGEKNFIANFIWRKSKGSGNDSKYVIIETEYILAYAKNVEDVRFNNKEIDAYDGKFKYKDEHFKERGGYKLEKLDRGSKGYVESMDFGIKAPDGTLVFPNGRTKQSNDGWRWVWSKAKVEWGIKNGYIVVKKGRGGRWNVYNKVYEKLDNKGNKITRTKPYKNHIGFEESILNIHANREMRKLFGKAVFSFPKPVALLKYLLKMFYLENEIVLDFFSGSATTAHAVMELNAEDGGCRKYIMVQLPEPCDEKSEAYKAGYETIAEIGKERIRRAGKKIKEETGADIDYGFRVYRITTD</sequence>
<dbReference type="GO" id="GO:0009307">
    <property type="term" value="P:DNA restriction-modification system"/>
    <property type="evidence" value="ECO:0007669"/>
    <property type="project" value="UniProtKB-KW"/>
</dbReference>
<evidence type="ECO:0000313" key="8">
    <source>
        <dbReference type="Proteomes" id="UP000062160"/>
    </source>
</evidence>
<keyword evidence="5" id="KW-0680">Restriction system</keyword>
<evidence type="ECO:0000256" key="5">
    <source>
        <dbReference type="ARBA" id="ARBA00022747"/>
    </source>
</evidence>
<dbReference type="PRINTS" id="PR00506">
    <property type="entry name" value="D21N6MTFRASE"/>
</dbReference>
<dbReference type="AlphaFoldDB" id="A0A0U9HC63"/>
<dbReference type="InterPro" id="IPR002295">
    <property type="entry name" value="N4/N6-MTase_EcoPI_Mod-like"/>
</dbReference>
<dbReference type="EMBL" id="DF976999">
    <property type="protein sequence ID" value="GAQ24368.1"/>
    <property type="molecule type" value="Genomic_DNA"/>
</dbReference>
<keyword evidence="2 7" id="KW-0489">Methyltransferase</keyword>
<organism evidence="7">
    <name type="scientific">Tepidanaerobacter syntrophicus</name>
    <dbReference type="NCBI Taxonomy" id="224999"/>
    <lineage>
        <taxon>Bacteria</taxon>
        <taxon>Bacillati</taxon>
        <taxon>Bacillota</taxon>
        <taxon>Clostridia</taxon>
        <taxon>Thermosediminibacterales</taxon>
        <taxon>Tepidanaerobacteraceae</taxon>
        <taxon>Tepidanaerobacter</taxon>
    </lineage>
</organism>
<evidence type="ECO:0000256" key="3">
    <source>
        <dbReference type="ARBA" id="ARBA00022679"/>
    </source>
</evidence>
<dbReference type="GO" id="GO:0008170">
    <property type="term" value="F:N-methyltransferase activity"/>
    <property type="evidence" value="ECO:0007669"/>
    <property type="project" value="InterPro"/>
</dbReference>
<protein>
    <submittedName>
        <fullName evidence="7">Adenine-specific DNA-methyltransferase</fullName>
    </submittedName>
</protein>